<evidence type="ECO:0000256" key="1">
    <source>
        <dbReference type="ARBA" id="ARBA00004370"/>
    </source>
</evidence>
<evidence type="ECO:0000256" key="6">
    <source>
        <dbReference type="ARBA" id="ARBA00023319"/>
    </source>
</evidence>
<dbReference type="OrthoDB" id="8924181at2759"/>
<feature type="signal peptide" evidence="7">
    <location>
        <begin position="1"/>
        <end position="17"/>
    </location>
</feature>
<dbReference type="Proteomes" id="UP000316079">
    <property type="component" value="Unassembled WGS sequence"/>
</dbReference>
<keyword evidence="10" id="KW-1185">Reference proteome</keyword>
<comment type="caution">
    <text evidence="9">The sequence shown here is derived from an EMBL/GenBank/DDBJ whole genome shotgun (WGS) entry which is preliminary data.</text>
</comment>
<dbReference type="InterPro" id="IPR036179">
    <property type="entry name" value="Ig-like_dom_sf"/>
</dbReference>
<comment type="subcellular location">
    <subcellularLocation>
        <location evidence="1">Membrane</location>
    </subcellularLocation>
</comment>
<evidence type="ECO:0000256" key="5">
    <source>
        <dbReference type="ARBA" id="ARBA00023170"/>
    </source>
</evidence>
<keyword evidence="5" id="KW-0675">Receptor</keyword>
<keyword evidence="7" id="KW-0732">Signal</keyword>
<feature type="domain" description="Immunoglobulin V-set" evidence="8">
    <location>
        <begin position="23"/>
        <end position="112"/>
    </location>
</feature>
<evidence type="ECO:0000256" key="2">
    <source>
        <dbReference type="ARBA" id="ARBA00022692"/>
    </source>
</evidence>
<dbReference type="Gene3D" id="2.60.40.10">
    <property type="entry name" value="Immunoglobulins"/>
    <property type="match status" value="1"/>
</dbReference>
<evidence type="ECO:0000313" key="10">
    <source>
        <dbReference type="Proteomes" id="UP000316079"/>
    </source>
</evidence>
<evidence type="ECO:0000256" key="7">
    <source>
        <dbReference type="SAM" id="SignalP"/>
    </source>
</evidence>
<dbReference type="InterPro" id="IPR013783">
    <property type="entry name" value="Ig-like_fold"/>
</dbReference>
<organism evidence="9 10">
    <name type="scientific">Danionella cerebrum</name>
    <dbReference type="NCBI Taxonomy" id="2873325"/>
    <lineage>
        <taxon>Eukaryota</taxon>
        <taxon>Metazoa</taxon>
        <taxon>Chordata</taxon>
        <taxon>Craniata</taxon>
        <taxon>Vertebrata</taxon>
        <taxon>Euteleostomi</taxon>
        <taxon>Actinopterygii</taxon>
        <taxon>Neopterygii</taxon>
        <taxon>Teleostei</taxon>
        <taxon>Ostariophysi</taxon>
        <taxon>Cypriniformes</taxon>
        <taxon>Danionidae</taxon>
        <taxon>Danioninae</taxon>
        <taxon>Danionella</taxon>
    </lineage>
</organism>
<keyword evidence="4" id="KW-0472">Membrane</keyword>
<evidence type="ECO:0000256" key="4">
    <source>
        <dbReference type="ARBA" id="ARBA00023136"/>
    </source>
</evidence>
<dbReference type="GO" id="GO:0016020">
    <property type="term" value="C:membrane"/>
    <property type="evidence" value="ECO:0007669"/>
    <property type="project" value="UniProtKB-SubCell"/>
</dbReference>
<keyword evidence="3" id="KW-1133">Transmembrane helix</keyword>
<evidence type="ECO:0000256" key="3">
    <source>
        <dbReference type="ARBA" id="ARBA00022989"/>
    </source>
</evidence>
<keyword evidence="2" id="KW-0812">Transmembrane</keyword>
<reference evidence="9 10" key="1">
    <citation type="journal article" date="2019" name="Sci. Data">
        <title>Hybrid genome assembly and annotation of Danionella translucida.</title>
        <authorList>
            <person name="Kadobianskyi M."/>
            <person name="Schulze L."/>
            <person name="Schuelke M."/>
            <person name="Judkewitz B."/>
        </authorList>
    </citation>
    <scope>NUCLEOTIDE SEQUENCE [LARGE SCALE GENOMIC DNA]</scope>
    <source>
        <strain evidence="9 10">Bolton</strain>
    </source>
</reference>
<dbReference type="STRING" id="623744.A0A553R629"/>
<feature type="chain" id="PRO_5022246283" description="Immunoglobulin V-set domain-containing protein" evidence="7">
    <location>
        <begin position="18"/>
        <end position="128"/>
    </location>
</feature>
<dbReference type="PANTHER" id="PTHR19256:SF65">
    <property type="entry name" value="T CELL RECEPTOR GAMMA CONSTANT 1-RELATED"/>
    <property type="match status" value="1"/>
</dbReference>
<dbReference type="InterPro" id="IPR051117">
    <property type="entry name" value="TRG_var/const_region"/>
</dbReference>
<gene>
    <name evidence="9" type="ORF">DNTS_035467</name>
</gene>
<proteinExistence type="predicted"/>
<accession>A0A553R629</accession>
<dbReference type="EMBL" id="SRMA01025215">
    <property type="protein sequence ID" value="TRY97641.1"/>
    <property type="molecule type" value="Genomic_DNA"/>
</dbReference>
<dbReference type="PANTHER" id="PTHR19256">
    <property type="entry name" value="T-CELL RECEPTOR GAMMA CHAIN"/>
    <property type="match status" value="1"/>
</dbReference>
<sequence length="128" mass="14414">MVLLHLLLLAEIPAVLGGHVEQEDKVIVKGEGKTANLPCKVTDLNMIHWYQVKDGEAPLRLNYIKKDGTVTIDTNNPQANDFTVDKTQLYDLKLEGVQRKHAAVYFCAYWETGHSERICSPPAHQLEC</sequence>
<protein>
    <recommendedName>
        <fullName evidence="8">Immunoglobulin V-set domain-containing protein</fullName>
    </recommendedName>
</protein>
<evidence type="ECO:0000259" key="8">
    <source>
        <dbReference type="Pfam" id="PF07686"/>
    </source>
</evidence>
<dbReference type="Pfam" id="PF07686">
    <property type="entry name" value="V-set"/>
    <property type="match status" value="1"/>
</dbReference>
<dbReference type="SUPFAM" id="SSF48726">
    <property type="entry name" value="Immunoglobulin"/>
    <property type="match status" value="1"/>
</dbReference>
<name>A0A553R629_9TELE</name>
<keyword evidence="6" id="KW-0393">Immunoglobulin domain</keyword>
<evidence type="ECO:0000313" key="9">
    <source>
        <dbReference type="EMBL" id="TRY97641.1"/>
    </source>
</evidence>
<dbReference type="InterPro" id="IPR013106">
    <property type="entry name" value="Ig_V-set"/>
</dbReference>
<dbReference type="AlphaFoldDB" id="A0A553R629"/>